<reference evidence="14" key="2">
    <citation type="submission" date="2025-09" db="UniProtKB">
        <authorList>
            <consortium name="Ensembl"/>
        </authorList>
    </citation>
    <scope>IDENTIFICATION</scope>
</reference>
<feature type="compositionally biased region" description="Low complexity" evidence="12">
    <location>
        <begin position="24"/>
        <end position="40"/>
    </location>
</feature>
<dbReference type="SUPFAM" id="SSF82671">
    <property type="entry name" value="SEA domain"/>
    <property type="match status" value="1"/>
</dbReference>
<keyword evidence="10" id="KW-0539">Nucleus</keyword>
<dbReference type="GO" id="GO:0016324">
    <property type="term" value="C:apical plasma membrane"/>
    <property type="evidence" value="ECO:0007669"/>
    <property type="project" value="UniProtKB-SubCell"/>
</dbReference>
<evidence type="ECO:0000313" key="14">
    <source>
        <dbReference type="Ensembl" id="ENSCPBP00000036999.1"/>
    </source>
</evidence>
<dbReference type="InterPro" id="IPR036364">
    <property type="entry name" value="SEA_dom_sf"/>
</dbReference>
<keyword evidence="6" id="KW-0963">Cytoplasm</keyword>
<dbReference type="AlphaFoldDB" id="A0A8C3IRM4"/>
<keyword evidence="11" id="KW-0449">Lipoprotein</keyword>
<feature type="domain" description="SEA" evidence="13">
    <location>
        <begin position="46"/>
        <end position="153"/>
    </location>
</feature>
<proteinExistence type="predicted"/>
<feature type="region of interest" description="Disordered" evidence="12">
    <location>
        <begin position="1"/>
        <end position="40"/>
    </location>
</feature>
<evidence type="ECO:0000256" key="9">
    <source>
        <dbReference type="ARBA" id="ARBA00023139"/>
    </source>
</evidence>
<name>A0A8C3IRM4_CHRPI</name>
<dbReference type="GO" id="GO:0005737">
    <property type="term" value="C:cytoplasm"/>
    <property type="evidence" value="ECO:0007669"/>
    <property type="project" value="UniProtKB-SubCell"/>
</dbReference>
<dbReference type="PANTHER" id="PTHR10006:SF19">
    <property type="entry name" value="MUCIN-1"/>
    <property type="match status" value="1"/>
</dbReference>
<keyword evidence="5" id="KW-0472">Membrane</keyword>
<reference evidence="14" key="1">
    <citation type="submission" date="2025-08" db="UniProtKB">
        <authorList>
            <consortium name="Ensembl"/>
        </authorList>
    </citation>
    <scope>IDENTIFICATION</scope>
</reference>
<organism evidence="14 15">
    <name type="scientific">Chrysemys picta bellii</name>
    <name type="common">Western painted turtle</name>
    <name type="synonym">Emys bellii</name>
    <dbReference type="NCBI Taxonomy" id="8478"/>
    <lineage>
        <taxon>Eukaryota</taxon>
        <taxon>Metazoa</taxon>
        <taxon>Chordata</taxon>
        <taxon>Craniata</taxon>
        <taxon>Vertebrata</taxon>
        <taxon>Euteleostomi</taxon>
        <taxon>Archelosauria</taxon>
        <taxon>Testudinata</taxon>
        <taxon>Testudines</taxon>
        <taxon>Cryptodira</taxon>
        <taxon>Durocryptodira</taxon>
        <taxon>Testudinoidea</taxon>
        <taxon>Emydidae</taxon>
        <taxon>Chrysemys</taxon>
    </lineage>
</organism>
<evidence type="ECO:0000256" key="4">
    <source>
        <dbReference type="ARBA" id="ARBA00014269"/>
    </source>
</evidence>
<keyword evidence="7" id="KW-0597">Phosphoprotein</keyword>
<dbReference type="Proteomes" id="UP000694380">
    <property type="component" value="Unplaced"/>
</dbReference>
<dbReference type="Gene3D" id="3.30.70.960">
    <property type="entry name" value="SEA domain"/>
    <property type="match status" value="1"/>
</dbReference>
<sequence>MTTPPPSDMTTPPPSNTTTPPPGNNNTPAHTSKTTTPLSTSITTPATIHFFLSFRIVNWNFNNSLLDPSTSYYKDLYSKIQSMIVSLCRRRNRGELDLFSSQASYQPTSEYPTYHTYGRFSSPGKKQDPYNDVSSGIAAAGTNAFYANPAMSS</sequence>
<comment type="subcellular location">
    <subcellularLocation>
        <location evidence="2">Apical cell membrane</location>
        <topology evidence="2">Single-pass type I membrane protein</topology>
    </subcellularLocation>
    <subcellularLocation>
        <location evidence="3">Cytoplasm</location>
    </subcellularLocation>
    <subcellularLocation>
        <location evidence="1">Nucleus</location>
    </subcellularLocation>
</comment>
<keyword evidence="15" id="KW-1185">Reference proteome</keyword>
<dbReference type="PANTHER" id="PTHR10006">
    <property type="entry name" value="MUCIN-1-RELATED"/>
    <property type="match status" value="1"/>
</dbReference>
<feature type="compositionally biased region" description="Pro residues" evidence="12">
    <location>
        <begin position="1"/>
        <end position="23"/>
    </location>
</feature>
<evidence type="ECO:0000256" key="12">
    <source>
        <dbReference type="SAM" id="MobiDB-lite"/>
    </source>
</evidence>
<evidence type="ECO:0000313" key="15">
    <source>
        <dbReference type="Proteomes" id="UP000694380"/>
    </source>
</evidence>
<keyword evidence="5" id="KW-1003">Cell membrane</keyword>
<protein>
    <recommendedName>
        <fullName evidence="4">Mucin-1</fullName>
    </recommendedName>
</protein>
<dbReference type="GO" id="GO:0005634">
    <property type="term" value="C:nucleus"/>
    <property type="evidence" value="ECO:0007669"/>
    <property type="project" value="UniProtKB-SubCell"/>
</dbReference>
<dbReference type="InterPro" id="IPR000082">
    <property type="entry name" value="SEA_dom"/>
</dbReference>
<evidence type="ECO:0000259" key="13">
    <source>
        <dbReference type="PROSITE" id="PS50024"/>
    </source>
</evidence>
<evidence type="ECO:0000256" key="5">
    <source>
        <dbReference type="ARBA" id="ARBA00022475"/>
    </source>
</evidence>
<keyword evidence="8" id="KW-0068">Autocatalytic cleavage</keyword>
<evidence type="ECO:0000256" key="1">
    <source>
        <dbReference type="ARBA" id="ARBA00004123"/>
    </source>
</evidence>
<dbReference type="PROSITE" id="PS50024">
    <property type="entry name" value="SEA"/>
    <property type="match status" value="1"/>
</dbReference>
<accession>A0A8C3IRM4</accession>
<evidence type="ECO:0000256" key="3">
    <source>
        <dbReference type="ARBA" id="ARBA00004496"/>
    </source>
</evidence>
<dbReference type="Ensembl" id="ENSCPBT00000043387.1">
    <property type="protein sequence ID" value="ENSCPBP00000036999.1"/>
    <property type="gene ID" value="ENSCPBG00000025664.1"/>
</dbReference>
<evidence type="ECO:0000256" key="7">
    <source>
        <dbReference type="ARBA" id="ARBA00022553"/>
    </source>
</evidence>
<evidence type="ECO:0000256" key="6">
    <source>
        <dbReference type="ARBA" id="ARBA00022490"/>
    </source>
</evidence>
<keyword evidence="9" id="KW-0564">Palmitate</keyword>
<dbReference type="GeneTree" id="ENSGT01030000235260"/>
<evidence type="ECO:0000256" key="2">
    <source>
        <dbReference type="ARBA" id="ARBA00004247"/>
    </source>
</evidence>
<evidence type="ECO:0000256" key="11">
    <source>
        <dbReference type="ARBA" id="ARBA00023288"/>
    </source>
</evidence>
<evidence type="ECO:0000256" key="8">
    <source>
        <dbReference type="ARBA" id="ARBA00022813"/>
    </source>
</evidence>
<evidence type="ECO:0000256" key="10">
    <source>
        <dbReference type="ARBA" id="ARBA00023242"/>
    </source>
</evidence>